<protein>
    <submittedName>
        <fullName evidence="3">YciI family protein</fullName>
    </submittedName>
</protein>
<dbReference type="RefSeq" id="WP_344306116.1">
    <property type="nucleotide sequence ID" value="NZ_BAAANY010000001.1"/>
</dbReference>
<evidence type="ECO:0000313" key="3">
    <source>
        <dbReference type="EMBL" id="GAA1655715.1"/>
    </source>
</evidence>
<keyword evidence="4" id="KW-1185">Reference proteome</keyword>
<proteinExistence type="inferred from homology"/>
<evidence type="ECO:0000256" key="1">
    <source>
        <dbReference type="ARBA" id="ARBA00007689"/>
    </source>
</evidence>
<evidence type="ECO:0000259" key="2">
    <source>
        <dbReference type="Pfam" id="PF03795"/>
    </source>
</evidence>
<dbReference type="SUPFAM" id="SSF54909">
    <property type="entry name" value="Dimeric alpha+beta barrel"/>
    <property type="match status" value="1"/>
</dbReference>
<organism evidence="3 4">
    <name type="scientific">Fodinicola feengrottensis</name>
    <dbReference type="NCBI Taxonomy" id="435914"/>
    <lineage>
        <taxon>Bacteria</taxon>
        <taxon>Bacillati</taxon>
        <taxon>Actinomycetota</taxon>
        <taxon>Actinomycetes</taxon>
        <taxon>Mycobacteriales</taxon>
        <taxon>Fodinicola</taxon>
    </lineage>
</organism>
<dbReference type="Gene3D" id="3.30.70.1060">
    <property type="entry name" value="Dimeric alpha+beta barrel"/>
    <property type="match status" value="1"/>
</dbReference>
<dbReference type="InterPro" id="IPR011008">
    <property type="entry name" value="Dimeric_a/b-barrel"/>
</dbReference>
<dbReference type="Pfam" id="PF03795">
    <property type="entry name" value="YCII"/>
    <property type="match status" value="1"/>
</dbReference>
<dbReference type="PANTHER" id="PTHR35174">
    <property type="entry name" value="BLL7171 PROTEIN-RELATED"/>
    <property type="match status" value="1"/>
</dbReference>
<comment type="caution">
    <text evidence="3">The sequence shown here is derived from an EMBL/GenBank/DDBJ whole genome shotgun (WGS) entry which is preliminary data.</text>
</comment>
<dbReference type="EMBL" id="BAAANY010000001">
    <property type="protein sequence ID" value="GAA1655715.1"/>
    <property type="molecule type" value="Genomic_DNA"/>
</dbReference>
<dbReference type="PANTHER" id="PTHR35174:SF3">
    <property type="entry name" value="BLL7171 PROTEIN"/>
    <property type="match status" value="1"/>
</dbReference>
<name>A0ABN2FPJ0_9ACTN</name>
<feature type="domain" description="YCII-related" evidence="2">
    <location>
        <begin position="1"/>
        <end position="113"/>
    </location>
</feature>
<dbReference type="InterPro" id="IPR005545">
    <property type="entry name" value="YCII"/>
</dbReference>
<reference evidence="3 4" key="1">
    <citation type="journal article" date="2019" name="Int. J. Syst. Evol. Microbiol.">
        <title>The Global Catalogue of Microorganisms (GCM) 10K type strain sequencing project: providing services to taxonomists for standard genome sequencing and annotation.</title>
        <authorList>
            <consortium name="The Broad Institute Genomics Platform"/>
            <consortium name="The Broad Institute Genome Sequencing Center for Infectious Disease"/>
            <person name="Wu L."/>
            <person name="Ma J."/>
        </authorList>
    </citation>
    <scope>NUCLEOTIDE SEQUENCE [LARGE SCALE GENOMIC DNA]</scope>
    <source>
        <strain evidence="3 4">JCM 14718</strain>
    </source>
</reference>
<evidence type="ECO:0000313" key="4">
    <source>
        <dbReference type="Proteomes" id="UP001500618"/>
    </source>
</evidence>
<sequence>MKYLLIMYVDHEMWEGLTADQQLSAFQGDGDFDRLISETGELVESKTLSDPITAKTVHVRDGVPSTIDSPVHKSDAFVCGYYVVDVTDEKRAVELAGLMPDAAHGAIEVREVLHESGPVNAWSQWPV</sequence>
<accession>A0ABN2FPJ0</accession>
<gene>
    <name evidence="3" type="ORF">GCM10009765_01140</name>
</gene>
<comment type="similarity">
    <text evidence="1">Belongs to the YciI family.</text>
</comment>
<dbReference type="Proteomes" id="UP001500618">
    <property type="component" value="Unassembled WGS sequence"/>
</dbReference>